<dbReference type="Proteomes" id="UP000030136">
    <property type="component" value="Unassembled WGS sequence"/>
</dbReference>
<dbReference type="Gene3D" id="4.10.520.10">
    <property type="entry name" value="IHF-like DNA-binding proteins"/>
    <property type="match status" value="1"/>
</dbReference>
<accession>A0A0A2G0F5</accession>
<evidence type="ECO:0000256" key="1">
    <source>
        <dbReference type="ARBA" id="ARBA00023125"/>
    </source>
</evidence>
<name>A0A0A2G0F5_9PORP</name>
<dbReference type="KEGG" id="pcre:NCTC12858_01389"/>
<feature type="region of interest" description="Disordered" evidence="2">
    <location>
        <begin position="126"/>
        <end position="152"/>
    </location>
</feature>
<dbReference type="OrthoDB" id="1040974at2"/>
<dbReference type="InterPro" id="IPR005902">
    <property type="entry name" value="HU_DNA-bd_put"/>
</dbReference>
<keyword evidence="7" id="KW-1185">Reference proteome</keyword>
<evidence type="ECO:0000313" key="6">
    <source>
        <dbReference type="Proteomes" id="UP000030136"/>
    </source>
</evidence>
<evidence type="ECO:0000256" key="2">
    <source>
        <dbReference type="SAM" id="MobiDB-lite"/>
    </source>
</evidence>
<proteinExistence type="predicted"/>
<dbReference type="RefSeq" id="WP_023938418.1">
    <property type="nucleotide sequence ID" value="NZ_FUXH01000004.1"/>
</dbReference>
<dbReference type="Pfam" id="PF18291">
    <property type="entry name" value="HU-HIG"/>
    <property type="match status" value="1"/>
</dbReference>
<dbReference type="EMBL" id="JQJC01000009">
    <property type="protein sequence ID" value="KGN95912.1"/>
    <property type="molecule type" value="Genomic_DNA"/>
</dbReference>
<dbReference type="Proteomes" id="UP000249300">
    <property type="component" value="Chromosome 1"/>
</dbReference>
<evidence type="ECO:0000259" key="3">
    <source>
        <dbReference type="Pfam" id="PF18291"/>
    </source>
</evidence>
<sequence length="152" mass="16662">MILYSVKKVVVNIGKHKGKTMYYAAPATQDKITSRQVEDRIINATALSRADVRAAITALAEVVREEMFAGRAVDLADLGSFKVVSTGKRMETEKEVTADTLKTPRIQFFPRHEMRDQAKAVQRMVTRPDGISTQSGTPTPTPTPPDESSIGA</sequence>
<gene>
    <name evidence="4" type="ORF">HQ38_02845</name>
    <name evidence="5" type="ORF">NCTC12858_01389</name>
</gene>
<reference evidence="5 7" key="2">
    <citation type="submission" date="2018-06" db="EMBL/GenBank/DDBJ databases">
        <authorList>
            <consortium name="Pathogen Informatics"/>
            <person name="Doyle S."/>
        </authorList>
    </citation>
    <scope>NUCLEOTIDE SEQUENCE [LARGE SCALE GENOMIC DNA]</scope>
    <source>
        <strain evidence="5 7">NCTC12858</strain>
    </source>
</reference>
<evidence type="ECO:0000313" key="5">
    <source>
        <dbReference type="EMBL" id="SQH73528.1"/>
    </source>
</evidence>
<dbReference type="eggNOG" id="COG0776">
    <property type="taxonomic scope" value="Bacteria"/>
</dbReference>
<feature type="domain" description="HU" evidence="3">
    <location>
        <begin position="4"/>
        <end position="121"/>
    </location>
</feature>
<evidence type="ECO:0000313" key="7">
    <source>
        <dbReference type="Proteomes" id="UP000249300"/>
    </source>
</evidence>
<reference evidence="4 6" key="1">
    <citation type="submission" date="2014-08" db="EMBL/GenBank/DDBJ databases">
        <title>Porphyromonas crevioricanis strain:COT-253_OH1447 Genome sequencing.</title>
        <authorList>
            <person name="Wallis C."/>
            <person name="Deusch O."/>
            <person name="O'Flynn C."/>
            <person name="Davis I."/>
            <person name="Jospin G."/>
            <person name="Darling A.E."/>
            <person name="Coil D.A."/>
            <person name="Alexiev A."/>
            <person name="Horsfall A."/>
            <person name="Kirkwood N."/>
            <person name="Harris S."/>
            <person name="Eisen J.A."/>
        </authorList>
    </citation>
    <scope>NUCLEOTIDE SEQUENCE [LARGE SCALE GENOMIC DNA]</scope>
    <source>
        <strain evidence="6">COT-253 OH1447</strain>
        <strain evidence="4">COT-253_OH1447</strain>
    </source>
</reference>
<protein>
    <submittedName>
        <fullName evidence="4 5">DNA-binding protein</fullName>
    </submittedName>
</protein>
<dbReference type="STRING" id="393921.HQ45_09195"/>
<dbReference type="NCBIfam" id="TIGR01201">
    <property type="entry name" value="HU_rel"/>
    <property type="match status" value="1"/>
</dbReference>
<organism evidence="4 6">
    <name type="scientific">Porphyromonas crevioricanis</name>
    <dbReference type="NCBI Taxonomy" id="393921"/>
    <lineage>
        <taxon>Bacteria</taxon>
        <taxon>Pseudomonadati</taxon>
        <taxon>Bacteroidota</taxon>
        <taxon>Bacteroidia</taxon>
        <taxon>Bacteroidales</taxon>
        <taxon>Porphyromonadaceae</taxon>
        <taxon>Porphyromonas</taxon>
    </lineage>
</organism>
<evidence type="ECO:0000313" key="4">
    <source>
        <dbReference type="EMBL" id="KGN95912.1"/>
    </source>
</evidence>
<dbReference type="InterPro" id="IPR010992">
    <property type="entry name" value="IHF-like_DNA-bd_dom_sf"/>
</dbReference>
<dbReference type="GO" id="GO:0003677">
    <property type="term" value="F:DNA binding"/>
    <property type="evidence" value="ECO:0007669"/>
    <property type="project" value="UniProtKB-KW"/>
</dbReference>
<dbReference type="InterPro" id="IPR041607">
    <property type="entry name" value="HU-HIG"/>
</dbReference>
<dbReference type="EMBL" id="LS483447">
    <property type="protein sequence ID" value="SQH73528.1"/>
    <property type="molecule type" value="Genomic_DNA"/>
</dbReference>
<dbReference type="SUPFAM" id="SSF47729">
    <property type="entry name" value="IHF-like DNA-binding proteins"/>
    <property type="match status" value="1"/>
</dbReference>
<keyword evidence="1 4" id="KW-0238">DNA-binding</keyword>
<dbReference type="AlphaFoldDB" id="A0A0A2G0F5"/>